<dbReference type="AlphaFoldDB" id="A0A1C3PDZ4"/>
<dbReference type="Pfam" id="PF02861">
    <property type="entry name" value="Clp_N"/>
    <property type="match status" value="1"/>
</dbReference>
<feature type="domain" description="Clp R" evidence="2">
    <location>
        <begin position="1"/>
        <end position="77"/>
    </location>
</feature>
<dbReference type="EMBL" id="FLUV01002288">
    <property type="protein sequence ID" value="SBW28010.1"/>
    <property type="molecule type" value="Genomic_DNA"/>
</dbReference>
<dbReference type="SUPFAM" id="SSF81923">
    <property type="entry name" value="Double Clp-N motif"/>
    <property type="match status" value="1"/>
</dbReference>
<evidence type="ECO:0000313" key="3">
    <source>
        <dbReference type="EMBL" id="SBW28010.1"/>
    </source>
</evidence>
<evidence type="ECO:0000313" key="4">
    <source>
        <dbReference type="Proteomes" id="UP000199013"/>
    </source>
</evidence>
<accession>A0A1C3PDZ4</accession>
<organism evidence="3 4">
    <name type="scientific">Candidatus Protofrankia californiensis</name>
    <dbReference type="NCBI Taxonomy" id="1839754"/>
    <lineage>
        <taxon>Bacteria</taxon>
        <taxon>Bacillati</taxon>
        <taxon>Actinomycetota</taxon>
        <taxon>Actinomycetes</taxon>
        <taxon>Frankiales</taxon>
        <taxon>Frankiaceae</taxon>
        <taxon>Protofrankia</taxon>
    </lineage>
</organism>
<proteinExistence type="predicted"/>
<dbReference type="InterPro" id="IPR036628">
    <property type="entry name" value="Clp_N_dom_sf"/>
</dbReference>
<name>A0A1C3PDZ4_9ACTN</name>
<dbReference type="Proteomes" id="UP000199013">
    <property type="component" value="Unassembled WGS sequence"/>
</dbReference>
<protein>
    <recommendedName>
        <fullName evidence="2">Clp R domain-containing protein</fullName>
    </recommendedName>
</protein>
<dbReference type="InterPro" id="IPR004176">
    <property type="entry name" value="Clp_R_N"/>
</dbReference>
<gene>
    <name evidence="3" type="ORF">FDG2_5500</name>
</gene>
<dbReference type="PROSITE" id="PS51903">
    <property type="entry name" value="CLP_R"/>
    <property type="match status" value="1"/>
</dbReference>
<reference evidence="4" key="1">
    <citation type="submission" date="2016-02" db="EMBL/GenBank/DDBJ databases">
        <authorList>
            <person name="Wibberg D."/>
        </authorList>
    </citation>
    <scope>NUCLEOTIDE SEQUENCE [LARGE SCALE GENOMIC DNA]</scope>
</reference>
<evidence type="ECO:0000256" key="1">
    <source>
        <dbReference type="PROSITE-ProRule" id="PRU01251"/>
    </source>
</evidence>
<keyword evidence="1" id="KW-0677">Repeat</keyword>
<sequence>MSRNTHRGDGSPLSRPISPVLTAARDEAYQARHGYVGVEHLLIALTMNQAGAAARLLTEYDVTYTRARDAVWLVVGSGRGDGPRWDSATLLATLGIDLEEIRRQVDARFGPDAIERLYTSEAGWNLRPRGPLCGPQLTPQLKRVLDKTLGRCWDSGPPQLHERLLLGALDAESTGLGWVLGELGVSMPLLRAAVATELRIAS</sequence>
<dbReference type="Gene3D" id="1.10.1780.10">
    <property type="entry name" value="Clp, N-terminal domain"/>
    <property type="match status" value="2"/>
</dbReference>
<keyword evidence="4" id="KW-1185">Reference proteome</keyword>
<evidence type="ECO:0000259" key="2">
    <source>
        <dbReference type="PROSITE" id="PS51903"/>
    </source>
</evidence>